<keyword evidence="2" id="KW-0812">Transmembrane</keyword>
<sequence length="819" mass="84996">MMDWQHTRRYHATSSARMSHVAWALIACITAVLMVVATTVASTPAHAATTDNAKTVSSQSTNAADADTSCSNAEVAICIESATAVLTSTSGYATSVTIFNSGSTALKAGMLTVEMNAMYSFASRVDMQDWANGDAHIPTPSVLGTVQVPQIPAGHSANVSITVPADNSQLASIFSWGPKPLLFDFSNGVDKDHASVNSFVTRSTDGLKTANTPPLSVTVVLPLTASSWSGNADAVKKLEVGAGDQPSASSSGSASASKQSEPRQSDSGTDDANSSSSSGASSPLSTASSSPSASSSSSASSSDSDKEASHADAEHYPSIVSLSEKASSAQRKQLELLKKYPMVQSIADPLYLQNFPIPPQTSGIMQPADFDITAYAAKGSSAYAAAGISDSMWNESLAQQALQTATGNPKSTLEAYAWQGQGNWTQSALDIAKKQGYSTAISLTDFASSDDSASAHTSKYDVKTASGDISVLVAQRQLSLLAQNTATTKSADAETTSAGRLSRLMAQSAFYQMEQPYAERVLLIAMKTTEDLTYADQVMSNLSKASWLTISDLATLQKATAYKSGQAATHSIPTGTGLSNGELTALNSSLNALTASKNDISRFAISILSSKEQSESSPTSSGTSDAQALARGDAAQTGQHSDDASGWISQLSLSQSTVAIHSLDGTGRNTALPGTAAQLAQALLSGVHITPSDSVTVVTETASLPVTVSNDHPYAVHVIVSSKTDSAEIVTAREAQVEIPANAEVQVTLPIRVAAAGQANASLVLLDRTGQAFGVTHSTRITSSLRLSDMSGLAILVVAGIFGLLGLWRQFNRKKDPDE</sequence>
<dbReference type="KEGG" id="baqk:QN215_01050"/>
<feature type="transmembrane region" description="Helical" evidence="2">
    <location>
        <begin position="790"/>
        <end position="808"/>
    </location>
</feature>
<feature type="compositionally biased region" description="Low complexity" evidence="1">
    <location>
        <begin position="247"/>
        <end position="257"/>
    </location>
</feature>
<dbReference type="AlphaFoldDB" id="A0AB39U720"/>
<feature type="chain" id="PRO_5044350190" evidence="3">
    <location>
        <begin position="48"/>
        <end position="819"/>
    </location>
</feature>
<feature type="compositionally biased region" description="Basic and acidic residues" evidence="1">
    <location>
        <begin position="303"/>
        <end position="313"/>
    </location>
</feature>
<dbReference type="EMBL" id="CP129674">
    <property type="protein sequence ID" value="XDS44757.1"/>
    <property type="molecule type" value="Genomic_DNA"/>
</dbReference>
<evidence type="ECO:0000256" key="3">
    <source>
        <dbReference type="SAM" id="SignalP"/>
    </source>
</evidence>
<evidence type="ECO:0000256" key="1">
    <source>
        <dbReference type="SAM" id="MobiDB-lite"/>
    </source>
</evidence>
<feature type="compositionally biased region" description="Low complexity" evidence="1">
    <location>
        <begin position="265"/>
        <end position="302"/>
    </location>
</feature>
<protein>
    <submittedName>
        <fullName evidence="4">DUF6049 family protein</fullName>
    </submittedName>
</protein>
<dbReference type="Pfam" id="PF19516">
    <property type="entry name" value="DUF6049"/>
    <property type="match status" value="1"/>
</dbReference>
<feature type="region of interest" description="Disordered" evidence="1">
    <location>
        <begin position="242"/>
        <end position="313"/>
    </location>
</feature>
<dbReference type="InterPro" id="IPR046112">
    <property type="entry name" value="DUF6049"/>
</dbReference>
<evidence type="ECO:0000313" key="4">
    <source>
        <dbReference type="EMBL" id="XDS44757.1"/>
    </source>
</evidence>
<keyword evidence="3" id="KW-0732">Signal</keyword>
<organism evidence="4">
    <name type="scientific">Bifidobacterium aquikefiricola</name>
    <dbReference type="NCBI Taxonomy" id="3059038"/>
    <lineage>
        <taxon>Bacteria</taxon>
        <taxon>Bacillati</taxon>
        <taxon>Actinomycetota</taxon>
        <taxon>Actinomycetes</taxon>
        <taxon>Bifidobacteriales</taxon>
        <taxon>Bifidobacteriaceae</taxon>
        <taxon>Bifidobacterium</taxon>
    </lineage>
</organism>
<feature type="region of interest" description="Disordered" evidence="1">
    <location>
        <begin position="611"/>
        <end position="643"/>
    </location>
</feature>
<accession>A0AB39U720</accession>
<feature type="signal peptide" evidence="3">
    <location>
        <begin position="1"/>
        <end position="47"/>
    </location>
</feature>
<dbReference type="RefSeq" id="WP_369344303.1">
    <property type="nucleotide sequence ID" value="NZ_CP129674.1"/>
</dbReference>
<proteinExistence type="predicted"/>
<evidence type="ECO:0000256" key="2">
    <source>
        <dbReference type="SAM" id="Phobius"/>
    </source>
</evidence>
<name>A0AB39U720_9BIFI</name>
<feature type="compositionally biased region" description="Low complexity" evidence="1">
    <location>
        <begin position="611"/>
        <end position="624"/>
    </location>
</feature>
<gene>
    <name evidence="4" type="ORF">QN215_01050</name>
</gene>
<keyword evidence="2" id="KW-1133">Transmembrane helix</keyword>
<keyword evidence="2" id="KW-0472">Membrane</keyword>
<reference evidence="4" key="1">
    <citation type="submission" date="2023-07" db="EMBL/GenBank/DDBJ databases">
        <title>Bifidobacterium aquikefiriaerophilum sp. nov. and Bifidobacterium eccum sp. nov., isolated from water kefir.</title>
        <authorList>
            <person name="Breselge S."/>
            <person name="Bellassi P."/>
            <person name="Barcenilla C."/>
            <person name="Alvarez-Ordonez A."/>
            <person name="Morelli L."/>
            <person name="Cotter P.D."/>
        </authorList>
    </citation>
    <scope>NUCLEOTIDE SEQUENCE</scope>
    <source>
        <strain evidence="4">WK041_4_12</strain>
    </source>
</reference>